<dbReference type="Pfam" id="PF03981">
    <property type="entry name" value="Ubiq_cyt_C_chap"/>
    <property type="match status" value="1"/>
</dbReference>
<gene>
    <name evidence="3" type="ORF">MTUNDRAET4_1364</name>
</gene>
<name>A0A4U8YWL7_METTU</name>
<dbReference type="InterPro" id="IPR021150">
    <property type="entry name" value="Ubiq_cyt_c_chap"/>
</dbReference>
<dbReference type="KEGG" id="mtun:MTUNDRAET4_1364"/>
<evidence type="ECO:0000256" key="1">
    <source>
        <dbReference type="ARBA" id="ARBA00006436"/>
    </source>
</evidence>
<dbReference type="AlphaFoldDB" id="A0A4U8YWL7"/>
<comment type="similarity">
    <text evidence="1">Belongs to the UPF0174 family.</text>
</comment>
<accession>A0A4U8YWL7</accession>
<feature type="domain" description="Ubiquinol-cytochrome c chaperone" evidence="2">
    <location>
        <begin position="34"/>
        <end position="71"/>
    </location>
</feature>
<sequence length="113" mass="12771">MLSSLFRRSANRPVLDRLHGEIIAAAREPALYADYGVPDTFEGRFEAMTLHATLVLRRLNVMAAPAPDLAQGPCRRHFRASRCDAARNGRGRRGRSEAHENSCRGFPWARRRL</sequence>
<evidence type="ECO:0000313" key="3">
    <source>
        <dbReference type="EMBL" id="VFU08257.1"/>
    </source>
</evidence>
<dbReference type="Proteomes" id="UP000294360">
    <property type="component" value="Chromosome"/>
</dbReference>
<proteinExistence type="inferred from homology"/>
<reference evidence="3 4" key="1">
    <citation type="submission" date="2019-03" db="EMBL/GenBank/DDBJ databases">
        <authorList>
            <person name="Kox A.R. M."/>
        </authorList>
    </citation>
    <scope>NUCLEOTIDE SEQUENCE [LARGE SCALE GENOMIC DNA]</scope>
    <source>
        <strain evidence="3">MTUNDRAET4 annotated genome</strain>
    </source>
</reference>
<evidence type="ECO:0000259" key="2">
    <source>
        <dbReference type="Pfam" id="PF03981"/>
    </source>
</evidence>
<organism evidence="3 4">
    <name type="scientific">Methylocella tundrae</name>
    <dbReference type="NCBI Taxonomy" id="227605"/>
    <lineage>
        <taxon>Bacteria</taxon>
        <taxon>Pseudomonadati</taxon>
        <taxon>Pseudomonadota</taxon>
        <taxon>Alphaproteobacteria</taxon>
        <taxon>Hyphomicrobiales</taxon>
        <taxon>Beijerinckiaceae</taxon>
        <taxon>Methylocella</taxon>
    </lineage>
</organism>
<protein>
    <recommendedName>
        <fullName evidence="2">Ubiquinol-cytochrome c chaperone domain-containing protein</fullName>
    </recommendedName>
</protein>
<dbReference type="EMBL" id="LR536450">
    <property type="protein sequence ID" value="VFU08257.1"/>
    <property type="molecule type" value="Genomic_DNA"/>
</dbReference>
<evidence type="ECO:0000313" key="4">
    <source>
        <dbReference type="Proteomes" id="UP000294360"/>
    </source>
</evidence>